<evidence type="ECO:0000313" key="3">
    <source>
        <dbReference type="Proteomes" id="UP000054621"/>
    </source>
</evidence>
<dbReference type="Pfam" id="PF07963">
    <property type="entry name" value="N_methyl"/>
    <property type="match status" value="1"/>
</dbReference>
<accession>A0A0W0YU30</accession>
<protein>
    <recommendedName>
        <fullName evidence="4">Tfp pilus assembly protein PilV</fullName>
    </recommendedName>
</protein>
<keyword evidence="1" id="KW-0472">Membrane</keyword>
<dbReference type="InterPro" id="IPR012902">
    <property type="entry name" value="N_methyl_site"/>
</dbReference>
<dbReference type="STRING" id="28087.Lsai_0130"/>
<keyword evidence="1" id="KW-1133">Transmembrane helix</keyword>
<gene>
    <name evidence="2" type="ORF">Lsai_0130</name>
</gene>
<organism evidence="2 3">
    <name type="scientific">Legionella sainthelensi</name>
    <dbReference type="NCBI Taxonomy" id="28087"/>
    <lineage>
        <taxon>Bacteria</taxon>
        <taxon>Pseudomonadati</taxon>
        <taxon>Pseudomonadota</taxon>
        <taxon>Gammaproteobacteria</taxon>
        <taxon>Legionellales</taxon>
        <taxon>Legionellaceae</taxon>
        <taxon>Legionella</taxon>
    </lineage>
</organism>
<dbReference type="OrthoDB" id="5653530at2"/>
<dbReference type="Proteomes" id="UP000054621">
    <property type="component" value="Unassembled WGS sequence"/>
</dbReference>
<name>A0A0W0YU30_9GAMM</name>
<dbReference type="EMBL" id="LNYV01000002">
    <property type="protein sequence ID" value="KTD60380.1"/>
    <property type="molecule type" value="Genomic_DNA"/>
</dbReference>
<dbReference type="eggNOG" id="COG4967">
    <property type="taxonomic scope" value="Bacteria"/>
</dbReference>
<evidence type="ECO:0000313" key="2">
    <source>
        <dbReference type="EMBL" id="KTD60380.1"/>
    </source>
</evidence>
<dbReference type="PROSITE" id="PS00409">
    <property type="entry name" value="PROKAR_NTER_METHYL"/>
    <property type="match status" value="1"/>
</dbReference>
<keyword evidence="1" id="KW-0812">Transmembrane</keyword>
<evidence type="ECO:0000256" key="1">
    <source>
        <dbReference type="SAM" id="Phobius"/>
    </source>
</evidence>
<dbReference type="NCBIfam" id="TIGR02532">
    <property type="entry name" value="IV_pilin_GFxxxE"/>
    <property type="match status" value="1"/>
</dbReference>
<feature type="transmembrane region" description="Helical" evidence="1">
    <location>
        <begin position="6"/>
        <end position="27"/>
    </location>
</feature>
<reference evidence="2 3" key="1">
    <citation type="submission" date="2015-11" db="EMBL/GenBank/DDBJ databases">
        <title>Genomic analysis of 38 Legionella species identifies large and diverse effector repertoires.</title>
        <authorList>
            <person name="Burstein D."/>
            <person name="Amaro F."/>
            <person name="Zusman T."/>
            <person name="Lifshitz Z."/>
            <person name="Cohen O."/>
            <person name="Gilbert J.A."/>
            <person name="Pupko T."/>
            <person name="Shuman H.A."/>
            <person name="Segal G."/>
        </authorList>
    </citation>
    <scope>NUCLEOTIDE SEQUENCE [LARGE SCALE GENOMIC DNA]</scope>
    <source>
        <strain evidence="2 3">Mt.St.Helens-4</strain>
    </source>
</reference>
<evidence type="ECO:0008006" key="4">
    <source>
        <dbReference type="Google" id="ProtNLM"/>
    </source>
</evidence>
<dbReference type="PATRIC" id="fig|28087.4.peg.139"/>
<dbReference type="RefSeq" id="WP_027271693.1">
    <property type="nucleotide sequence ID" value="NZ_CAAAJE010000021.1"/>
</dbReference>
<sequence>MNQQKGFSLIEVLLSLLMVTTLALALVQQQSQSKYMLNQLVIRTQATHHLDQIEEALTAPIKKFPFPPSFFDLVLQHNSQKVFLKLAWHDQINFIIRKHDSIELK</sequence>
<dbReference type="AlphaFoldDB" id="A0A0W0YU30"/>
<comment type="caution">
    <text evidence="2">The sequence shown here is derived from an EMBL/GenBank/DDBJ whole genome shotgun (WGS) entry which is preliminary data.</text>
</comment>
<proteinExistence type="predicted"/>